<accession>A0A0C1Y9T9</accession>
<reference evidence="1" key="2">
    <citation type="journal article" date="2015" name="Genome Announc.">
        <title>Draft Genome Sequence of Filamentous Marine Cyanobacterium Lyngbya confervoides Strain BDU141951.</title>
        <authorList>
            <person name="Chandrababunaidu M.M."/>
            <person name="Sen D."/>
            <person name="Tripathy S."/>
        </authorList>
    </citation>
    <scope>NUCLEOTIDE SEQUENCE</scope>
    <source>
        <strain evidence="1">BDU141951</strain>
    </source>
</reference>
<dbReference type="PANTHER" id="PTHR40057">
    <property type="entry name" value="SLR1162 PROTEIN"/>
    <property type="match status" value="1"/>
</dbReference>
<dbReference type="AlphaFoldDB" id="A0A0C1Y9T9"/>
<proteinExistence type="predicted"/>
<name>A0A0C1Y9T9_9CYAN</name>
<reference evidence="1" key="3">
    <citation type="submission" date="2020-02" db="EMBL/GenBank/DDBJ databases">
        <authorList>
            <person name="Sarangi A.N."/>
            <person name="Ghosh S."/>
            <person name="Mukherjee M."/>
            <person name="Tripathy S."/>
        </authorList>
    </citation>
    <scope>NUCLEOTIDE SEQUENCE</scope>
    <source>
        <strain evidence="1">BDU141951</strain>
    </source>
</reference>
<organism evidence="1">
    <name type="scientific">Lyngbya confervoides BDU141951</name>
    <dbReference type="NCBI Taxonomy" id="1574623"/>
    <lineage>
        <taxon>Bacteria</taxon>
        <taxon>Bacillati</taxon>
        <taxon>Cyanobacteriota</taxon>
        <taxon>Cyanophyceae</taxon>
        <taxon>Oscillatoriophycideae</taxon>
        <taxon>Oscillatoriales</taxon>
        <taxon>Microcoleaceae</taxon>
        <taxon>Lyngbya</taxon>
    </lineage>
</organism>
<dbReference type="EMBL" id="JTHE02000003">
    <property type="protein sequence ID" value="NEV70124.1"/>
    <property type="molecule type" value="Genomic_DNA"/>
</dbReference>
<reference evidence="1" key="1">
    <citation type="submission" date="2014-11" db="EMBL/GenBank/DDBJ databases">
        <authorList>
            <person name="Malar M.C."/>
            <person name="Sen D."/>
            <person name="Tripathy S."/>
        </authorList>
    </citation>
    <scope>NUCLEOTIDE SEQUENCE</scope>
    <source>
        <strain evidence="1">BDU141951</strain>
    </source>
</reference>
<evidence type="ECO:0008006" key="2">
    <source>
        <dbReference type="Google" id="ProtNLM"/>
    </source>
</evidence>
<sequence>MEALPDHNNIRYSSVVVEYIVPKQKSWAFRGWHAQLIRSARDSSGFVRVDRHRPLNCKDGVLKWYWVVHFDQPEHLNQWLASKEREAILQQGRDIFESYRFKSFTTGLEGWFSRRSGTEMDSLGPAAWKQILSVVLALYPVIMVQDRIFEYFGIMEDWSMASAMWVNLMITSSILTFVVMPFVVRVLDFWLQPAHQEISVRAEVLGTSSTLLAMGAMVLLFNILA</sequence>
<comment type="caution">
    <text evidence="1">The sequence shown here is derived from an EMBL/GenBank/DDBJ whole genome shotgun (WGS) entry which is preliminary data.</text>
</comment>
<gene>
    <name evidence="1" type="ORF">QQ91_023815</name>
</gene>
<dbReference type="PANTHER" id="PTHR40057:SF1">
    <property type="entry name" value="SLR1162 PROTEIN"/>
    <property type="match status" value="1"/>
</dbReference>
<protein>
    <recommendedName>
        <fullName evidence="2">Antibiotic biosynthesis monooxygenase</fullName>
    </recommendedName>
</protein>
<dbReference type="InterPro" id="IPR038762">
    <property type="entry name" value="ABM_predict"/>
</dbReference>
<dbReference type="SUPFAM" id="SSF54909">
    <property type="entry name" value="Dimeric alpha+beta barrel"/>
    <property type="match status" value="1"/>
</dbReference>
<evidence type="ECO:0000313" key="1">
    <source>
        <dbReference type="EMBL" id="NEV70124.1"/>
    </source>
</evidence>
<dbReference type="InterPro" id="IPR011008">
    <property type="entry name" value="Dimeric_a/b-barrel"/>
</dbReference>
<dbReference type="Gene3D" id="3.30.70.100">
    <property type="match status" value="1"/>
</dbReference>